<reference evidence="2" key="2">
    <citation type="submission" date="2023-06" db="EMBL/GenBank/DDBJ databases">
        <authorList>
            <person name="Ma L."/>
            <person name="Liu K.-W."/>
            <person name="Li Z."/>
            <person name="Hsiao Y.-Y."/>
            <person name="Qi Y."/>
            <person name="Fu T."/>
            <person name="Tang G."/>
            <person name="Zhang D."/>
            <person name="Sun W.-H."/>
            <person name="Liu D.-K."/>
            <person name="Li Y."/>
            <person name="Chen G.-Z."/>
            <person name="Liu X.-D."/>
            <person name="Liao X.-Y."/>
            <person name="Jiang Y.-T."/>
            <person name="Yu X."/>
            <person name="Hao Y."/>
            <person name="Huang J."/>
            <person name="Zhao X.-W."/>
            <person name="Ke S."/>
            <person name="Chen Y.-Y."/>
            <person name="Wu W.-L."/>
            <person name="Hsu J.-L."/>
            <person name="Lin Y.-F."/>
            <person name="Huang M.-D."/>
            <person name="Li C.-Y."/>
            <person name="Huang L."/>
            <person name="Wang Z.-W."/>
            <person name="Zhao X."/>
            <person name="Zhong W.-Y."/>
            <person name="Peng D.-H."/>
            <person name="Ahmad S."/>
            <person name="Lan S."/>
            <person name="Zhang J.-S."/>
            <person name="Tsai W.-C."/>
            <person name="Van De Peer Y."/>
            <person name="Liu Z.-J."/>
        </authorList>
    </citation>
    <scope>NUCLEOTIDE SEQUENCE</scope>
    <source>
        <strain evidence="2">SCP</strain>
        <tissue evidence="2">Leaves</tissue>
    </source>
</reference>
<accession>A0AAV9BY90</accession>
<evidence type="ECO:0000313" key="2">
    <source>
        <dbReference type="EMBL" id="KAK1281301.1"/>
    </source>
</evidence>
<dbReference type="AlphaFoldDB" id="A0AAV9BY90"/>
<reference evidence="2" key="1">
    <citation type="journal article" date="2023" name="Nat. Commun.">
        <title>Diploid and tetraploid genomes of Acorus and the evolution of monocots.</title>
        <authorList>
            <person name="Ma L."/>
            <person name="Liu K.W."/>
            <person name="Li Z."/>
            <person name="Hsiao Y.Y."/>
            <person name="Qi Y."/>
            <person name="Fu T."/>
            <person name="Tang G.D."/>
            <person name="Zhang D."/>
            <person name="Sun W.H."/>
            <person name="Liu D.K."/>
            <person name="Li Y."/>
            <person name="Chen G.Z."/>
            <person name="Liu X.D."/>
            <person name="Liao X.Y."/>
            <person name="Jiang Y.T."/>
            <person name="Yu X."/>
            <person name="Hao Y."/>
            <person name="Huang J."/>
            <person name="Zhao X.W."/>
            <person name="Ke S."/>
            <person name="Chen Y.Y."/>
            <person name="Wu W.L."/>
            <person name="Hsu J.L."/>
            <person name="Lin Y.F."/>
            <person name="Huang M.D."/>
            <person name="Li C.Y."/>
            <person name="Huang L."/>
            <person name="Wang Z.W."/>
            <person name="Zhao X."/>
            <person name="Zhong W.Y."/>
            <person name="Peng D.H."/>
            <person name="Ahmad S."/>
            <person name="Lan S."/>
            <person name="Zhang J.S."/>
            <person name="Tsai W.C."/>
            <person name="Van de Peer Y."/>
            <person name="Liu Z.J."/>
        </authorList>
    </citation>
    <scope>NUCLEOTIDE SEQUENCE</scope>
    <source>
        <strain evidence="2">SCP</strain>
    </source>
</reference>
<organism evidence="2 3">
    <name type="scientific">Acorus gramineus</name>
    <name type="common">Dwarf sweet flag</name>
    <dbReference type="NCBI Taxonomy" id="55184"/>
    <lineage>
        <taxon>Eukaryota</taxon>
        <taxon>Viridiplantae</taxon>
        <taxon>Streptophyta</taxon>
        <taxon>Embryophyta</taxon>
        <taxon>Tracheophyta</taxon>
        <taxon>Spermatophyta</taxon>
        <taxon>Magnoliopsida</taxon>
        <taxon>Liliopsida</taxon>
        <taxon>Acoraceae</taxon>
        <taxon>Acorus</taxon>
    </lineage>
</organism>
<comment type="caution">
    <text evidence="2">The sequence shown here is derived from an EMBL/GenBank/DDBJ whole genome shotgun (WGS) entry which is preliminary data.</text>
</comment>
<keyword evidence="3" id="KW-1185">Reference proteome</keyword>
<evidence type="ECO:0000313" key="3">
    <source>
        <dbReference type="Proteomes" id="UP001179952"/>
    </source>
</evidence>
<dbReference type="EMBL" id="JAUJYN010000001">
    <property type="protein sequence ID" value="KAK1281301.1"/>
    <property type="molecule type" value="Genomic_DNA"/>
</dbReference>
<feature type="region of interest" description="Disordered" evidence="1">
    <location>
        <begin position="135"/>
        <end position="162"/>
    </location>
</feature>
<protein>
    <submittedName>
        <fullName evidence="2">Uncharacterized protein</fullName>
    </submittedName>
</protein>
<gene>
    <name evidence="2" type="ORF">QJS04_geneDACA014284</name>
</gene>
<sequence>MRRTRTITTTMPICQWEGNSNEFLSLESHSNKAHWMDSMGRFKRSFTMPTRLATFLSSSSSLDHHVAASTTTMMSEARIYSDIMETLRVMFFLEGKASLARVECREVSESDLNHSMHGMTRSLARFFRETVSEKNGGRGRRRWKSEECSKGNRSTSHMIEGDESNPKVVMPIVGDENAGRRNEFLK</sequence>
<name>A0AAV9BY90_ACOGR</name>
<dbReference type="Proteomes" id="UP001179952">
    <property type="component" value="Unassembled WGS sequence"/>
</dbReference>
<proteinExistence type="predicted"/>
<evidence type="ECO:0000256" key="1">
    <source>
        <dbReference type="SAM" id="MobiDB-lite"/>
    </source>
</evidence>